<dbReference type="GO" id="GO:0005576">
    <property type="term" value="C:extracellular region"/>
    <property type="evidence" value="ECO:0007669"/>
    <property type="project" value="TreeGrafter"/>
</dbReference>
<evidence type="ECO:0000313" key="3">
    <source>
        <dbReference type="EMBL" id="PPJ60160.1"/>
    </source>
</evidence>
<evidence type="ECO:0000256" key="1">
    <source>
        <dbReference type="SAM" id="MobiDB-lite"/>
    </source>
</evidence>
<reference evidence="4" key="1">
    <citation type="journal article" date="2017" name="bioRxiv">
        <title>Conservation of a gene cluster reveals novel cercosporin biosynthetic mechanisms and extends production to the genus Colletotrichum.</title>
        <authorList>
            <person name="de Jonge R."/>
            <person name="Ebert M.K."/>
            <person name="Huitt-Roehl C.R."/>
            <person name="Pal P."/>
            <person name="Suttle J.C."/>
            <person name="Spanner R.E."/>
            <person name="Neubauer J.D."/>
            <person name="Jurick W.M.II."/>
            <person name="Stott K.A."/>
            <person name="Secor G.A."/>
            <person name="Thomma B.P.H.J."/>
            <person name="Van de Peer Y."/>
            <person name="Townsend C.A."/>
            <person name="Bolton M.D."/>
        </authorList>
    </citation>
    <scope>NUCLEOTIDE SEQUENCE [LARGE SCALE GENOMIC DNA]</scope>
    <source>
        <strain evidence="4">CBS538.71</strain>
    </source>
</reference>
<dbReference type="STRING" id="357750.A0A2S6CKC0"/>
<organism evidence="3 4">
    <name type="scientific">Cercospora berteroae</name>
    <dbReference type="NCBI Taxonomy" id="357750"/>
    <lineage>
        <taxon>Eukaryota</taxon>
        <taxon>Fungi</taxon>
        <taxon>Dikarya</taxon>
        <taxon>Ascomycota</taxon>
        <taxon>Pezizomycotina</taxon>
        <taxon>Dothideomycetes</taxon>
        <taxon>Dothideomycetidae</taxon>
        <taxon>Mycosphaerellales</taxon>
        <taxon>Mycosphaerellaceae</taxon>
        <taxon>Cercospora</taxon>
    </lineage>
</organism>
<gene>
    <name evidence="3" type="ORF">CBER1_11518</name>
</gene>
<dbReference type="Gene3D" id="1.20.1280.140">
    <property type="match status" value="1"/>
</dbReference>
<accession>A0A2S6CKC0</accession>
<dbReference type="Pfam" id="PF12296">
    <property type="entry name" value="HsbA"/>
    <property type="match status" value="1"/>
</dbReference>
<keyword evidence="2" id="KW-0732">Signal</keyword>
<feature type="region of interest" description="Disordered" evidence="1">
    <location>
        <begin position="172"/>
        <end position="224"/>
    </location>
</feature>
<protein>
    <recommendedName>
        <fullName evidence="5">Cell wall mannoprotein 1</fullName>
    </recommendedName>
</protein>
<dbReference type="AlphaFoldDB" id="A0A2S6CKC0"/>
<evidence type="ECO:0000256" key="2">
    <source>
        <dbReference type="SAM" id="SignalP"/>
    </source>
</evidence>
<comment type="caution">
    <text evidence="3">The sequence shown here is derived from an EMBL/GenBank/DDBJ whole genome shotgun (WGS) entry which is preliminary data.</text>
</comment>
<dbReference type="EMBL" id="PNEN01000310">
    <property type="protein sequence ID" value="PPJ60160.1"/>
    <property type="molecule type" value="Genomic_DNA"/>
</dbReference>
<feature type="chain" id="PRO_5015733122" description="Cell wall mannoprotein 1" evidence="2">
    <location>
        <begin position="20"/>
        <end position="248"/>
    </location>
</feature>
<evidence type="ECO:0000313" key="4">
    <source>
        <dbReference type="Proteomes" id="UP000237631"/>
    </source>
</evidence>
<dbReference type="PANTHER" id="PTHR38123:SF6">
    <property type="entry name" value="CELL WALL SERINE-THREONINE-RICH GALACTOMANNOPROTEIN MP1 (AFU_ORTHOLOGUE AFUA_4G03240)"/>
    <property type="match status" value="1"/>
</dbReference>
<dbReference type="OrthoDB" id="2422134at2759"/>
<dbReference type="PANTHER" id="PTHR38123">
    <property type="entry name" value="CELL WALL SERINE-THREONINE-RICH GALACTOMANNOPROTEIN MP1 (AFU_ORTHOLOGUE AFUA_4G03240)"/>
    <property type="match status" value="1"/>
</dbReference>
<name>A0A2S6CKC0_9PEZI</name>
<dbReference type="InterPro" id="IPR021054">
    <property type="entry name" value="Cell_wall_mannoprotein_1"/>
</dbReference>
<proteinExistence type="predicted"/>
<keyword evidence="4" id="KW-1185">Reference proteome</keyword>
<feature type="compositionally biased region" description="Low complexity" evidence="1">
    <location>
        <begin position="178"/>
        <end position="202"/>
    </location>
</feature>
<dbReference type="Proteomes" id="UP000237631">
    <property type="component" value="Unassembled WGS sequence"/>
</dbReference>
<evidence type="ECO:0008006" key="5">
    <source>
        <dbReference type="Google" id="ProtNLM"/>
    </source>
</evidence>
<sequence>MKFFTALFVTGALASTVRRQESLVSAIQAIQAATESSGEAIAAYNGEDSEFDAVQTASEAVRSAIDFATETANGLSEITQEQALGLTGPLAELQTAAETTIGCLIEKQPIFADNDDDDDVFAGLQLQQSSQQALTDAVVSKLPEALQQIDAETSQPAADLIQFALDAFADAEDDDEGGATPTESAATPTESAAETSAAVPTETFDDNDDDSQMTPTGTAPPVETYTGAASAPVVGLGAIAAAALVAVM</sequence>
<feature type="signal peptide" evidence="2">
    <location>
        <begin position="1"/>
        <end position="19"/>
    </location>
</feature>